<dbReference type="GO" id="GO:0008658">
    <property type="term" value="F:penicillin binding"/>
    <property type="evidence" value="ECO:0007669"/>
    <property type="project" value="InterPro"/>
</dbReference>
<proteinExistence type="inferred from homology"/>
<dbReference type="Proteomes" id="UP000007962">
    <property type="component" value="Chromosome"/>
</dbReference>
<keyword evidence="8 9" id="KW-0046">Antibiotic resistance</keyword>
<evidence type="ECO:0000256" key="9">
    <source>
        <dbReference type="RuleBase" id="RU361140"/>
    </source>
</evidence>
<dbReference type="KEGG" id="bcv:Bcav_0389"/>
<evidence type="ECO:0000259" key="10">
    <source>
        <dbReference type="Pfam" id="PF00905"/>
    </source>
</evidence>
<dbReference type="GO" id="GO:0008800">
    <property type="term" value="F:beta-lactamase activity"/>
    <property type="evidence" value="ECO:0007669"/>
    <property type="project" value="UniProtKB-UniRule"/>
</dbReference>
<dbReference type="eggNOG" id="COG0768">
    <property type="taxonomic scope" value="Bacteria"/>
</dbReference>
<dbReference type="RefSeq" id="WP_012725433.1">
    <property type="nucleotide sequence ID" value="NC_012669.1"/>
</dbReference>
<gene>
    <name evidence="12" type="ordered locus">Bcav_0389</name>
</gene>
<organism evidence="12 13">
    <name type="scientific">Beutenbergia cavernae (strain ATCC BAA-8 / DSM 12333 / CCUG 43141 / JCM 11478 / NBRC 16432 / NCIMB 13614 / HKI 0122)</name>
    <dbReference type="NCBI Taxonomy" id="471853"/>
    <lineage>
        <taxon>Bacteria</taxon>
        <taxon>Bacillati</taxon>
        <taxon>Actinomycetota</taxon>
        <taxon>Actinomycetes</taxon>
        <taxon>Micrococcales</taxon>
        <taxon>Beutenbergiaceae</taxon>
        <taxon>Beutenbergia</taxon>
    </lineage>
</organism>
<dbReference type="InterPro" id="IPR036138">
    <property type="entry name" value="PBP_dimer_sf"/>
</dbReference>
<dbReference type="STRING" id="471853.Bcav_0389"/>
<keyword evidence="7" id="KW-0472">Membrane</keyword>
<evidence type="ECO:0000256" key="7">
    <source>
        <dbReference type="ARBA" id="ARBA00023136"/>
    </source>
</evidence>
<dbReference type="Gene3D" id="3.90.1310.10">
    <property type="entry name" value="Penicillin-binding protein 2a (Domain 2)"/>
    <property type="match status" value="1"/>
</dbReference>
<comment type="similarity">
    <text evidence="3 9">Belongs to the class-D beta-lactamase family.</text>
</comment>
<dbReference type="HOGENOM" id="CLU_025328_0_0_11"/>
<feature type="domain" description="Penicillin-binding protein dimerisation" evidence="11">
    <location>
        <begin position="162"/>
        <end position="326"/>
    </location>
</feature>
<dbReference type="Gene3D" id="3.40.710.10">
    <property type="entry name" value="DD-peptidase/beta-lactamase superfamily"/>
    <property type="match status" value="1"/>
</dbReference>
<evidence type="ECO:0000256" key="8">
    <source>
        <dbReference type="ARBA" id="ARBA00023251"/>
    </source>
</evidence>
<evidence type="ECO:0000256" key="2">
    <source>
        <dbReference type="ARBA" id="ARBA00007171"/>
    </source>
</evidence>
<keyword evidence="13" id="KW-1185">Reference proteome</keyword>
<comment type="subcellular location">
    <subcellularLocation>
        <location evidence="1">Membrane</location>
    </subcellularLocation>
</comment>
<dbReference type="EMBL" id="CP001618">
    <property type="protein sequence ID" value="ACQ78653.1"/>
    <property type="molecule type" value="Genomic_DNA"/>
</dbReference>
<evidence type="ECO:0000313" key="13">
    <source>
        <dbReference type="Proteomes" id="UP000007962"/>
    </source>
</evidence>
<evidence type="ECO:0000256" key="3">
    <source>
        <dbReference type="ARBA" id="ARBA00007898"/>
    </source>
</evidence>
<keyword evidence="6 9" id="KW-0378">Hydrolase</keyword>
<evidence type="ECO:0000259" key="11">
    <source>
        <dbReference type="Pfam" id="PF03717"/>
    </source>
</evidence>
<dbReference type="InterPro" id="IPR001460">
    <property type="entry name" value="PCN-bd_Tpept"/>
</dbReference>
<dbReference type="AlphaFoldDB" id="C5BWJ5"/>
<keyword evidence="5" id="KW-0732">Signal</keyword>
<evidence type="ECO:0000256" key="1">
    <source>
        <dbReference type="ARBA" id="ARBA00004370"/>
    </source>
</evidence>
<comment type="catalytic activity">
    <reaction evidence="9">
        <text>a beta-lactam + H2O = a substituted beta-amino acid</text>
        <dbReference type="Rhea" id="RHEA:20401"/>
        <dbReference type="ChEBI" id="CHEBI:15377"/>
        <dbReference type="ChEBI" id="CHEBI:35627"/>
        <dbReference type="ChEBI" id="CHEBI:140347"/>
        <dbReference type="EC" id="3.5.2.6"/>
    </reaction>
</comment>
<dbReference type="GO" id="GO:0071972">
    <property type="term" value="F:peptidoglycan L,D-transpeptidase activity"/>
    <property type="evidence" value="ECO:0007669"/>
    <property type="project" value="TreeGrafter"/>
</dbReference>
<protein>
    <recommendedName>
        <fullName evidence="4 9">Beta-lactamase</fullName>
        <ecNumber evidence="4 9">3.5.2.6</ecNumber>
    </recommendedName>
</protein>
<dbReference type="PANTHER" id="PTHR30627:SF24">
    <property type="entry name" value="PENICILLIN-BINDING PROTEIN 4B"/>
    <property type="match status" value="1"/>
</dbReference>
<accession>C5BWJ5</accession>
<dbReference type="PROSITE" id="PS51257">
    <property type="entry name" value="PROKAR_LIPOPROTEIN"/>
    <property type="match status" value="1"/>
</dbReference>
<evidence type="ECO:0000256" key="6">
    <source>
        <dbReference type="ARBA" id="ARBA00022801"/>
    </source>
</evidence>
<evidence type="ECO:0000256" key="4">
    <source>
        <dbReference type="ARBA" id="ARBA00012865"/>
    </source>
</evidence>
<dbReference type="EC" id="3.5.2.6" evidence="4 9"/>
<dbReference type="GO" id="GO:0071555">
    <property type="term" value="P:cell wall organization"/>
    <property type="evidence" value="ECO:0007669"/>
    <property type="project" value="TreeGrafter"/>
</dbReference>
<dbReference type="SUPFAM" id="SSF56519">
    <property type="entry name" value="Penicillin binding protein dimerisation domain"/>
    <property type="match status" value="1"/>
</dbReference>
<reference evidence="12 13" key="1">
    <citation type="journal article" date="2009" name="Stand. Genomic Sci.">
        <title>Complete genome sequence of Beutenbergia cavernae type strain (HKI 0122).</title>
        <authorList>
            <person name="Land M."/>
            <person name="Pukall R."/>
            <person name="Abt B."/>
            <person name="Goker M."/>
            <person name="Rohde M."/>
            <person name="Glavina Del Rio T."/>
            <person name="Tice H."/>
            <person name="Copeland A."/>
            <person name="Cheng J.F."/>
            <person name="Lucas S."/>
            <person name="Chen F."/>
            <person name="Nolan M."/>
            <person name="Bruce D."/>
            <person name="Goodwin L."/>
            <person name="Pitluck S."/>
            <person name="Ivanova N."/>
            <person name="Mavromatis K."/>
            <person name="Ovchinnikova G."/>
            <person name="Pati A."/>
            <person name="Chen A."/>
            <person name="Palaniappan K."/>
            <person name="Hauser L."/>
            <person name="Chang Y.J."/>
            <person name="Jefferies C.C."/>
            <person name="Saunders E."/>
            <person name="Brettin T."/>
            <person name="Detter J.C."/>
            <person name="Han C."/>
            <person name="Chain P."/>
            <person name="Bristow J."/>
            <person name="Eisen J.A."/>
            <person name="Markowitz V."/>
            <person name="Hugenholtz P."/>
            <person name="Kyrpides N.C."/>
            <person name="Klenk H.P."/>
            <person name="Lapidus A."/>
        </authorList>
    </citation>
    <scope>NUCLEOTIDE SEQUENCE [LARGE SCALE GENOMIC DNA]</scope>
    <source>
        <strain evidence="13">ATCC BAA-8 / DSM 12333 / NBRC 16432</strain>
    </source>
</reference>
<name>C5BWJ5_BEUC1</name>
<dbReference type="PANTHER" id="PTHR30627">
    <property type="entry name" value="PEPTIDOGLYCAN D,D-TRANSPEPTIDASE"/>
    <property type="match status" value="1"/>
</dbReference>
<dbReference type="Pfam" id="PF00905">
    <property type="entry name" value="Transpeptidase"/>
    <property type="match status" value="1"/>
</dbReference>
<dbReference type="Pfam" id="PF03717">
    <property type="entry name" value="PBP_dimer"/>
    <property type="match status" value="1"/>
</dbReference>
<dbReference type="OrthoDB" id="5241017at2"/>
<dbReference type="GO" id="GO:0005886">
    <property type="term" value="C:plasma membrane"/>
    <property type="evidence" value="ECO:0007669"/>
    <property type="project" value="TreeGrafter"/>
</dbReference>
<evidence type="ECO:0000313" key="12">
    <source>
        <dbReference type="EMBL" id="ACQ78653.1"/>
    </source>
</evidence>
<feature type="domain" description="Penicillin-binding protein transpeptidase" evidence="10">
    <location>
        <begin position="365"/>
        <end position="643"/>
    </location>
</feature>
<dbReference type="InterPro" id="IPR002137">
    <property type="entry name" value="Beta-lactam_class-D_AS"/>
</dbReference>
<comment type="similarity">
    <text evidence="2">Belongs to the transpeptidase family.</text>
</comment>
<dbReference type="SUPFAM" id="SSF56601">
    <property type="entry name" value="beta-lactamase/transpeptidase-like"/>
    <property type="match status" value="1"/>
</dbReference>
<dbReference type="GO" id="GO:0046677">
    <property type="term" value="P:response to antibiotic"/>
    <property type="evidence" value="ECO:0007669"/>
    <property type="project" value="UniProtKB-UniRule"/>
</dbReference>
<dbReference type="InterPro" id="IPR050515">
    <property type="entry name" value="Beta-lactam/transpept"/>
</dbReference>
<dbReference type="InterPro" id="IPR005311">
    <property type="entry name" value="PBP_dimer"/>
</dbReference>
<dbReference type="InterPro" id="IPR012338">
    <property type="entry name" value="Beta-lactam/transpept-like"/>
</dbReference>
<dbReference type="GO" id="GO:0017001">
    <property type="term" value="P:antibiotic catabolic process"/>
    <property type="evidence" value="ECO:0007669"/>
    <property type="project" value="InterPro"/>
</dbReference>
<dbReference type="PROSITE" id="PS00337">
    <property type="entry name" value="BETA_LACTAMASE_D"/>
    <property type="match status" value="1"/>
</dbReference>
<evidence type="ECO:0000256" key="5">
    <source>
        <dbReference type="ARBA" id="ARBA00022729"/>
    </source>
</evidence>
<sequence>MTVRDLRAAGGAVVALLVLTGTLTACSPGRPGPGDSAEALASALAGGDESDVGAVTWTGSTPDKVTTHLTDTFAALDGVERTVQVAELEEPGDDDGDGDPDTAAAELAWEWDFGDGGESWTYATTAQLAWDEETETWTAAWSPELLVPGLTPTELLSLTRTSGERGEVVDANGGAIVMDRGVLRIGIDKTMVDAADAPASGLALAELLEFDDPQAFADRVAAAGERAWVEAIIVRVSEPGVDLDAVAAIDGARAIDDTRPLAPTSTFARPILGRAGPATAEIVEESDGAVVADEITGLSGLQRQYDEVLRGVPGYLVEAVREDGRPRTLFERDPARGSDLALTLDAPTQILAEEVLAGVGPASALVAIRPSDGAVLAAASGPGSAGENTAMLGQFAPGSTFKVVTALALLRSGVGVTEPTLPCTPTVTVDGREFDNFPGYPEAGLGDVPLRTVIAQSCNTALIASRDSAPPDALADAAAALGLGVEPSLAYPAWLGSVPTDVDAGGTEHAASMIGQGRVLASPLAMATVAASVVRGAAVTPVLVADADQEPAPEAETPLTDEEATALRELMRAVVTEGSGSLLADVPGEPVSAKSGTAQYGDADPPHTHAWMIATQGDLAVAVFVERGDYGSATSGPIVEAFLRGLAAL</sequence>